<name>A0ABD5UW50_9EURY</name>
<proteinExistence type="predicted"/>
<keyword evidence="1" id="KW-1133">Transmembrane helix</keyword>
<sequence length="103" mass="10989">MTDVDDALADRTVGFEAAFAYALSPDMRRLIVVFLFGWLLLPVGLAVFFSPEFLVGFSGTIREATGMVIGLVVVVIAGALLFGGLIGALFKTIADANRYAKET</sequence>
<dbReference type="AlphaFoldDB" id="A0ABD5UW50"/>
<protein>
    <recommendedName>
        <fullName evidence="4">Transporter</fullName>
    </recommendedName>
</protein>
<keyword evidence="1" id="KW-0812">Transmembrane</keyword>
<evidence type="ECO:0000313" key="3">
    <source>
        <dbReference type="Proteomes" id="UP001596296"/>
    </source>
</evidence>
<dbReference type="EMBL" id="JBHSXL010000009">
    <property type="protein sequence ID" value="MFC6893363.1"/>
    <property type="molecule type" value="Genomic_DNA"/>
</dbReference>
<accession>A0ABD5UW50</accession>
<evidence type="ECO:0000256" key="1">
    <source>
        <dbReference type="SAM" id="Phobius"/>
    </source>
</evidence>
<feature type="transmembrane region" description="Helical" evidence="1">
    <location>
        <begin position="30"/>
        <end position="49"/>
    </location>
</feature>
<evidence type="ECO:0000313" key="2">
    <source>
        <dbReference type="EMBL" id="MFC6893363.1"/>
    </source>
</evidence>
<keyword evidence="1" id="KW-0472">Membrane</keyword>
<organism evidence="2 3">
    <name type="scientific">Halopenitus salinus</name>
    <dbReference type="NCBI Taxonomy" id="1198295"/>
    <lineage>
        <taxon>Archaea</taxon>
        <taxon>Methanobacteriati</taxon>
        <taxon>Methanobacteriota</taxon>
        <taxon>Stenosarchaea group</taxon>
        <taxon>Halobacteria</taxon>
        <taxon>Halobacteriales</taxon>
        <taxon>Haloferacaceae</taxon>
        <taxon>Halopenitus</taxon>
    </lineage>
</organism>
<keyword evidence="3" id="KW-1185">Reference proteome</keyword>
<reference evidence="2 3" key="1">
    <citation type="journal article" date="2019" name="Int. J. Syst. Evol. Microbiol.">
        <title>The Global Catalogue of Microorganisms (GCM) 10K type strain sequencing project: providing services to taxonomists for standard genome sequencing and annotation.</title>
        <authorList>
            <consortium name="The Broad Institute Genomics Platform"/>
            <consortium name="The Broad Institute Genome Sequencing Center for Infectious Disease"/>
            <person name="Wu L."/>
            <person name="Ma J."/>
        </authorList>
    </citation>
    <scope>NUCLEOTIDE SEQUENCE [LARGE SCALE GENOMIC DNA]</scope>
    <source>
        <strain evidence="2 3">SKJ47</strain>
    </source>
</reference>
<gene>
    <name evidence="2" type="ORF">ACFQE9_12215</name>
</gene>
<feature type="transmembrane region" description="Helical" evidence="1">
    <location>
        <begin position="69"/>
        <end position="90"/>
    </location>
</feature>
<comment type="caution">
    <text evidence="2">The sequence shown here is derived from an EMBL/GenBank/DDBJ whole genome shotgun (WGS) entry which is preliminary data.</text>
</comment>
<evidence type="ECO:0008006" key="4">
    <source>
        <dbReference type="Google" id="ProtNLM"/>
    </source>
</evidence>
<dbReference type="Proteomes" id="UP001596296">
    <property type="component" value="Unassembled WGS sequence"/>
</dbReference>
<dbReference type="RefSeq" id="WP_379744930.1">
    <property type="nucleotide sequence ID" value="NZ_JBHSVN010000001.1"/>
</dbReference>